<dbReference type="PANTHER" id="PTHR45661:SF3">
    <property type="entry name" value="IG-LIKE DOMAIN-CONTAINING PROTEIN"/>
    <property type="match status" value="1"/>
</dbReference>
<evidence type="ECO:0000256" key="2">
    <source>
        <dbReference type="SAM" id="SignalP"/>
    </source>
</evidence>
<dbReference type="RefSeq" id="WP_088594139.1">
    <property type="nucleotide sequence ID" value="NZ_CP022022.1"/>
</dbReference>
<protein>
    <recommendedName>
        <fullName evidence="5">Cell surface protein</fullName>
    </recommendedName>
</protein>
<dbReference type="InterPro" id="IPR032675">
    <property type="entry name" value="LRR_dom_sf"/>
</dbReference>
<evidence type="ECO:0000313" key="3">
    <source>
        <dbReference type="EMBL" id="ASF43087.1"/>
    </source>
</evidence>
<feature type="region of interest" description="Disordered" evidence="1">
    <location>
        <begin position="27"/>
        <end position="51"/>
    </location>
</feature>
<proteinExistence type="predicted"/>
<dbReference type="KEGG" id="capn:CBG49_08365"/>
<dbReference type="Gene3D" id="3.40.50.12480">
    <property type="match status" value="1"/>
</dbReference>
<dbReference type="InterPro" id="IPR026906">
    <property type="entry name" value="LRR_5"/>
</dbReference>
<dbReference type="AlphaFoldDB" id="A0A1Z4BP83"/>
<gene>
    <name evidence="3" type="ORF">CBG49_08365</name>
</gene>
<dbReference type="Pfam" id="PF13306">
    <property type="entry name" value="LRR_5"/>
    <property type="match status" value="2"/>
</dbReference>
<evidence type="ECO:0000256" key="1">
    <source>
        <dbReference type="SAM" id="MobiDB-lite"/>
    </source>
</evidence>
<accession>A0A1Z4BP83</accession>
<evidence type="ECO:0000313" key="4">
    <source>
        <dbReference type="Proteomes" id="UP000197007"/>
    </source>
</evidence>
<sequence>MKKLVFIALAVLNVLALNSCGKENNDSFDNEGKSNNTNNQTNNNEEQPTIPSNYYVLSPDGKTLMQWFNTEAKIIDMQADKVLRNVTHISATFGNCKKLTSIILPKGLVSLGHFTFGGCEALESIEIPCLNIPEYSFYNCKSLSSVTFLKDVYSIGTFAFYNSGVTSITLTNRTIGINENTVTKIEPYAFAECKNLTSVTFPEYRIWEIKDGVFQGCKKLKNITIPDSLKIIGKHAFYNTGLSSITISKGVYKIDDLAFYNCKSLNTVTLKTSTLIEIGSQVFDSDNSFLTIFVPHNMISWYKDVSKWKEYADKIQAIP</sequence>
<keyword evidence="4" id="KW-1185">Reference proteome</keyword>
<keyword evidence="2" id="KW-0732">Signal</keyword>
<name>A0A1Z4BP83_9FLAO</name>
<evidence type="ECO:0008006" key="5">
    <source>
        <dbReference type="Google" id="ProtNLM"/>
    </source>
</evidence>
<dbReference type="InterPro" id="IPR053139">
    <property type="entry name" value="Surface_bspA-like"/>
</dbReference>
<feature type="compositionally biased region" description="Low complexity" evidence="1">
    <location>
        <begin position="35"/>
        <end position="47"/>
    </location>
</feature>
<feature type="chain" id="PRO_5012712465" description="Cell surface protein" evidence="2">
    <location>
        <begin position="22"/>
        <end position="319"/>
    </location>
</feature>
<reference evidence="4" key="1">
    <citation type="submission" date="2017-06" db="EMBL/GenBank/DDBJ databases">
        <title>Complete genome sequence of Capnocytophaga sp. KCOM 1579 (=ChDC OS43) isolated from a human refractory periapical abscess lesion.</title>
        <authorList>
            <person name="Kook J.-K."/>
            <person name="Park S.-N."/>
            <person name="Lim Y.K."/>
            <person name="Roh H."/>
        </authorList>
    </citation>
    <scope>NUCLEOTIDE SEQUENCE [LARGE SCALE GENOMIC DNA]</scope>
    <source>
        <strain evidence="4">ChDC OS43</strain>
    </source>
</reference>
<feature type="signal peptide" evidence="2">
    <location>
        <begin position="1"/>
        <end position="21"/>
    </location>
</feature>
<dbReference type="Proteomes" id="UP000197007">
    <property type="component" value="Chromosome"/>
</dbReference>
<organism evidence="3 4">
    <name type="scientific">Capnocytophaga endodontalis</name>
    <dbReference type="NCBI Taxonomy" id="2708117"/>
    <lineage>
        <taxon>Bacteria</taxon>
        <taxon>Pseudomonadati</taxon>
        <taxon>Bacteroidota</taxon>
        <taxon>Flavobacteriia</taxon>
        <taxon>Flavobacteriales</taxon>
        <taxon>Flavobacteriaceae</taxon>
        <taxon>Capnocytophaga</taxon>
    </lineage>
</organism>
<dbReference type="EMBL" id="CP022022">
    <property type="protein sequence ID" value="ASF43087.1"/>
    <property type="molecule type" value="Genomic_DNA"/>
</dbReference>
<dbReference type="SUPFAM" id="SSF52058">
    <property type="entry name" value="L domain-like"/>
    <property type="match status" value="1"/>
</dbReference>
<dbReference type="Gene3D" id="3.80.10.10">
    <property type="entry name" value="Ribonuclease Inhibitor"/>
    <property type="match status" value="2"/>
</dbReference>
<dbReference type="PANTHER" id="PTHR45661">
    <property type="entry name" value="SURFACE ANTIGEN"/>
    <property type="match status" value="1"/>
</dbReference>